<evidence type="ECO:0000313" key="2">
    <source>
        <dbReference type="EMBL" id="KAF3320300.1"/>
    </source>
</evidence>
<dbReference type="EMBL" id="SWLB01000072">
    <property type="protein sequence ID" value="KAF3320300.1"/>
    <property type="molecule type" value="Genomic_DNA"/>
</dbReference>
<reference evidence="2" key="1">
    <citation type="submission" date="2020-01" db="EMBL/GenBank/DDBJ databases">
        <title>Genome sequence of Kobresia littledalei, the first chromosome-level genome in the family Cyperaceae.</title>
        <authorList>
            <person name="Qu G."/>
        </authorList>
    </citation>
    <scope>NUCLEOTIDE SEQUENCE</scope>
    <source>
        <strain evidence="2">C.B.Clarke</strain>
        <tissue evidence="2">Leaf</tissue>
    </source>
</reference>
<proteinExistence type="predicted"/>
<name>A0A833Q9S5_9POAL</name>
<gene>
    <name evidence="2" type="ORF">FCM35_KLT22112</name>
</gene>
<protein>
    <submittedName>
        <fullName evidence="2">Uncharacterized protein</fullName>
    </submittedName>
</protein>
<organism evidence="2 3">
    <name type="scientific">Carex littledalei</name>
    <dbReference type="NCBI Taxonomy" id="544730"/>
    <lineage>
        <taxon>Eukaryota</taxon>
        <taxon>Viridiplantae</taxon>
        <taxon>Streptophyta</taxon>
        <taxon>Embryophyta</taxon>
        <taxon>Tracheophyta</taxon>
        <taxon>Spermatophyta</taxon>
        <taxon>Magnoliopsida</taxon>
        <taxon>Liliopsida</taxon>
        <taxon>Poales</taxon>
        <taxon>Cyperaceae</taxon>
        <taxon>Cyperoideae</taxon>
        <taxon>Cariceae</taxon>
        <taxon>Carex</taxon>
        <taxon>Carex subgen. Euthyceras</taxon>
    </lineage>
</organism>
<sequence length="335" mass="35907">MLLVRGSNKAPCRYGARGDVRSSPPLAAPGHTRRPHTWAHRTSRFGGPMSASFCPEATERGWASNAREAGVPSGGSLGRNLRSKTRWFTGFCNSHHVSHFATFFIDARAEISVAESHTFFRRPRQPAPPRSGSPAPQLVLVFLGVIPRRIPASDRRARRAGGKRPAGAEEAASASRAAICHACNGRVFREATAMILPQTPRSIPFLPGVSALDAPLHRVSPRFARGVSTLRRPASVFCGGVSTLRRPAQTRLCGASPRLDAPLNPLLRGASPRLDAPLACFAGASPRLDAPLNTVSAGRPTLRRPAQPSFARGVSTLRRPAPPRFTAFCAGRLHA</sequence>
<feature type="region of interest" description="Disordered" evidence="1">
    <location>
        <begin position="14"/>
        <end position="44"/>
    </location>
</feature>
<evidence type="ECO:0000313" key="3">
    <source>
        <dbReference type="Proteomes" id="UP000623129"/>
    </source>
</evidence>
<dbReference type="OrthoDB" id="1705459at2759"/>
<accession>A0A833Q9S5</accession>
<comment type="caution">
    <text evidence="2">The sequence shown here is derived from an EMBL/GenBank/DDBJ whole genome shotgun (WGS) entry which is preliminary data.</text>
</comment>
<dbReference type="Proteomes" id="UP000623129">
    <property type="component" value="Unassembled WGS sequence"/>
</dbReference>
<keyword evidence="3" id="KW-1185">Reference proteome</keyword>
<dbReference type="AlphaFoldDB" id="A0A833Q9S5"/>
<feature type="compositionally biased region" description="Basic residues" evidence="1">
    <location>
        <begin position="31"/>
        <end position="43"/>
    </location>
</feature>
<evidence type="ECO:0000256" key="1">
    <source>
        <dbReference type="SAM" id="MobiDB-lite"/>
    </source>
</evidence>